<comment type="caution">
    <text evidence="2">The sequence shown here is derived from an EMBL/GenBank/DDBJ whole genome shotgun (WGS) entry which is preliminary data.</text>
</comment>
<dbReference type="InterPro" id="IPR029061">
    <property type="entry name" value="THDP-binding"/>
</dbReference>
<dbReference type="GO" id="GO:0030976">
    <property type="term" value="F:thiamine pyrophosphate binding"/>
    <property type="evidence" value="ECO:0007669"/>
    <property type="project" value="InterPro"/>
</dbReference>
<dbReference type="PANTHER" id="PTHR42916:SF1">
    <property type="entry name" value="PROTEIN PHYLLO, CHLOROPLASTIC"/>
    <property type="match status" value="1"/>
</dbReference>
<evidence type="ECO:0000259" key="1">
    <source>
        <dbReference type="Pfam" id="PF02776"/>
    </source>
</evidence>
<dbReference type="InterPro" id="IPR012001">
    <property type="entry name" value="Thiamin_PyroP_enz_TPP-bd_dom"/>
</dbReference>
<feature type="domain" description="Thiamine pyrophosphate enzyme N-terminal TPP-binding" evidence="1">
    <location>
        <begin position="7"/>
        <end position="123"/>
    </location>
</feature>
<dbReference type="Gene3D" id="3.40.50.970">
    <property type="match status" value="1"/>
</dbReference>
<dbReference type="AlphaFoldDB" id="A0A418KW61"/>
<proteinExistence type="predicted"/>
<dbReference type="SUPFAM" id="SSF52518">
    <property type="entry name" value="Thiamin diphosphate-binding fold (THDP-binding)"/>
    <property type="match status" value="1"/>
</dbReference>
<evidence type="ECO:0000313" key="3">
    <source>
        <dbReference type="Proteomes" id="UP000284057"/>
    </source>
</evidence>
<dbReference type="GO" id="GO:0000287">
    <property type="term" value="F:magnesium ion binding"/>
    <property type="evidence" value="ECO:0007669"/>
    <property type="project" value="UniProtKB-ARBA"/>
</dbReference>
<keyword evidence="3" id="KW-1185">Reference proteome</keyword>
<dbReference type="EMBL" id="QUAL01000021">
    <property type="protein sequence ID" value="RIQ35643.1"/>
    <property type="molecule type" value="Genomic_DNA"/>
</dbReference>
<reference evidence="2 3" key="1">
    <citation type="submission" date="2018-09" db="EMBL/GenBank/DDBJ databases">
        <title>Isolation, diversity and antifungal activity of actinobacteria from wheat.</title>
        <authorList>
            <person name="Han C."/>
        </authorList>
    </citation>
    <scope>NUCLEOTIDE SEQUENCE [LARGE SCALE GENOMIC DNA]</scope>
    <source>
        <strain evidence="2 3">NEAU-YY265</strain>
    </source>
</reference>
<dbReference type="Proteomes" id="UP000284057">
    <property type="component" value="Unassembled WGS sequence"/>
</dbReference>
<sequence>MNPSTSAARTLVTELLRHRVRHVVLAPGSRSAPLAHALATAAARGDLRLHVRIDERVAAFTALGLARVAGPVAVVTTSGTAAANLHPAVLEASHAGVPLLLLTADRPHEVRGTGANQTTDQVRLFGSAVRYFADVPAPYGRPGEDADLRALLARAVAAAAGARSGDPGPVHLDLAFREPLVPDDDAAWPASAAGAADVVAAVPAGEPVVLDEGPRTVVVAGDGAGAAARAFAEAAGVPLLAEPS</sequence>
<accession>A0A418KW61</accession>
<protein>
    <submittedName>
        <fullName evidence="2">2-succinyl-5-enolpyruvyl-6-hydroxy-3-cyclohexene-1-carboxylate synthase</fullName>
    </submittedName>
</protein>
<dbReference type="CDD" id="cd07037">
    <property type="entry name" value="TPP_PYR_MenD"/>
    <property type="match status" value="1"/>
</dbReference>
<dbReference type="PANTHER" id="PTHR42916">
    <property type="entry name" value="2-SUCCINYL-5-ENOLPYRUVYL-6-HYDROXY-3-CYCLOHEXENE-1-CARBOXYLATE SYNTHASE"/>
    <property type="match status" value="1"/>
</dbReference>
<dbReference type="RefSeq" id="WP_233552570.1">
    <property type="nucleotide sequence ID" value="NZ_QUAL01000021.1"/>
</dbReference>
<name>A0A418KW61_9ACTN</name>
<organism evidence="2 3">
    <name type="scientific">Jiangella rhizosphaerae</name>
    <dbReference type="NCBI Taxonomy" id="2293569"/>
    <lineage>
        <taxon>Bacteria</taxon>
        <taxon>Bacillati</taxon>
        <taxon>Actinomycetota</taxon>
        <taxon>Actinomycetes</taxon>
        <taxon>Jiangellales</taxon>
        <taxon>Jiangellaceae</taxon>
        <taxon>Jiangella</taxon>
    </lineage>
</organism>
<gene>
    <name evidence="2" type="ORF">DY240_02440</name>
</gene>
<evidence type="ECO:0000313" key="2">
    <source>
        <dbReference type="EMBL" id="RIQ35643.1"/>
    </source>
</evidence>
<dbReference type="Pfam" id="PF02776">
    <property type="entry name" value="TPP_enzyme_N"/>
    <property type="match status" value="1"/>
</dbReference>
<feature type="non-terminal residue" evidence="2">
    <location>
        <position position="244"/>
    </location>
</feature>